<dbReference type="InterPro" id="IPR034154">
    <property type="entry name" value="TOPRIM_DnaG/twinkle"/>
</dbReference>
<dbReference type="SUPFAM" id="SSF57783">
    <property type="entry name" value="Zinc beta-ribbon"/>
    <property type="match status" value="1"/>
</dbReference>
<dbReference type="CDD" id="cd01029">
    <property type="entry name" value="TOPRIM_primases"/>
    <property type="match status" value="1"/>
</dbReference>
<dbReference type="InterPro" id="IPR027417">
    <property type="entry name" value="P-loop_NTPase"/>
</dbReference>
<dbReference type="GO" id="GO:0005524">
    <property type="term" value="F:ATP binding"/>
    <property type="evidence" value="ECO:0007669"/>
    <property type="project" value="InterPro"/>
</dbReference>
<dbReference type="GO" id="GO:0006260">
    <property type="term" value="P:DNA replication"/>
    <property type="evidence" value="ECO:0007669"/>
    <property type="project" value="InterPro"/>
</dbReference>
<dbReference type="GO" id="GO:0008270">
    <property type="term" value="F:zinc ion binding"/>
    <property type="evidence" value="ECO:0007669"/>
    <property type="project" value="InterPro"/>
</dbReference>
<feature type="domain" description="SF4 helicase" evidence="2">
    <location>
        <begin position="372"/>
        <end position="658"/>
    </location>
</feature>
<reference evidence="3 4" key="1">
    <citation type="submission" date="2018-10" db="EMBL/GenBank/DDBJ databases">
        <title>Anaerotruncus faecis sp. nov., isolated from human feces.</title>
        <authorList>
            <person name="Wang Y.-J."/>
        </authorList>
    </citation>
    <scope>NUCLEOTIDE SEQUENCE [LARGE SCALE GENOMIC DNA]</scope>
    <source>
        <strain evidence="3 4">22A2-44</strain>
    </source>
</reference>
<dbReference type="Pfam" id="PF13155">
    <property type="entry name" value="Toprim_2"/>
    <property type="match status" value="1"/>
</dbReference>
<dbReference type="PANTHER" id="PTHR30153:SF2">
    <property type="entry name" value="REPLICATIVE DNA HELICASE"/>
    <property type="match status" value="1"/>
</dbReference>
<feature type="region of interest" description="Disordered" evidence="1">
    <location>
        <begin position="103"/>
        <end position="122"/>
    </location>
</feature>
<evidence type="ECO:0000256" key="1">
    <source>
        <dbReference type="SAM" id="MobiDB-lite"/>
    </source>
</evidence>
<dbReference type="Pfam" id="PF01807">
    <property type="entry name" value="Zn_ribbon_DnaG"/>
    <property type="match status" value="1"/>
</dbReference>
<dbReference type="SUPFAM" id="SSF56731">
    <property type="entry name" value="DNA primase core"/>
    <property type="match status" value="1"/>
</dbReference>
<dbReference type="AlphaFoldDB" id="A0A498CXA9"/>
<name>A0A498CXA9_9FIRM</name>
<sequence>MMNQNDRLLDELRGYLPEYMAQKRMVVGRGKKLIRCINPQHSDSTPSMSYYPKTKKLHCFGCGATYDLFDVIRMDYPDCDSFPRQVKKACELFGVPFPEDFGRDPAASPAPRAGTRADAAPAGAAPLRALTPAARISPPAPEEPAEPPADYGALVEEGLRRYGAGGAYFAARGIPQRLCEKYSLWQDGERAWMPVRAGGRWACYCARALREETKPRYKNSPGAMELFGGDHLAGEGEGRALFITEAIFDALSVEACGYQALALCGAGNTRKFLSLCAANPAAANSYTFFAAGDNDEAGRRMNAAVREGLAELGISCGAVEWPEGAKDANELLLRDPDALHAALDAAANADRYEYERKNAASAVGELLDLSVKRASRSAVPTGFPALDDLLDGGLYAGLYIIGAISSLGKTSYLLQIADSIAAAGSDVLYFSLEMSKLELMAKSISRISYRLDPSAERSDAFTARQVLRLDLGMDERRAALLSAAVEAYKKTGERLYYKEGLMDIGVQEVRAAVREHIRLRGRRPVVFVDYLQILKPSDPRATDKQNTDRAVVELKRISRDFDIPVFAVSSFNRENYRNAVSMEAFKESGAVEYSSDVLFGLQLAGAGEQGFDVNAAKARSPRAVELVMLKNRNGVPYAKIEYAYNAKFSYFGEGRRILR</sequence>
<dbReference type="GO" id="GO:0003678">
    <property type="term" value="F:DNA helicase activity"/>
    <property type="evidence" value="ECO:0007669"/>
    <property type="project" value="InterPro"/>
</dbReference>
<evidence type="ECO:0000313" key="4">
    <source>
        <dbReference type="Proteomes" id="UP000276301"/>
    </source>
</evidence>
<dbReference type="SUPFAM" id="SSF52540">
    <property type="entry name" value="P-loop containing nucleoside triphosphate hydrolases"/>
    <property type="match status" value="1"/>
</dbReference>
<feature type="compositionally biased region" description="Low complexity" evidence="1">
    <location>
        <begin position="109"/>
        <end position="122"/>
    </location>
</feature>
<dbReference type="Proteomes" id="UP000276301">
    <property type="component" value="Unassembled WGS sequence"/>
</dbReference>
<dbReference type="Gene3D" id="3.40.1360.10">
    <property type="match status" value="1"/>
</dbReference>
<dbReference type="EMBL" id="RCHT01000040">
    <property type="protein sequence ID" value="RLL07989.1"/>
    <property type="molecule type" value="Genomic_DNA"/>
</dbReference>
<dbReference type="InterPro" id="IPR036977">
    <property type="entry name" value="DNA_primase_Znf_CHC2"/>
</dbReference>
<dbReference type="PROSITE" id="PS51199">
    <property type="entry name" value="SF4_HELICASE"/>
    <property type="match status" value="1"/>
</dbReference>
<comment type="caution">
    <text evidence="3">The sequence shown here is derived from an EMBL/GenBank/DDBJ whole genome shotgun (WGS) entry which is preliminary data.</text>
</comment>
<dbReference type="Pfam" id="PF03796">
    <property type="entry name" value="DnaB_C"/>
    <property type="match status" value="1"/>
</dbReference>
<proteinExistence type="predicted"/>
<dbReference type="InterPro" id="IPR002694">
    <property type="entry name" value="Znf_CHC2"/>
</dbReference>
<dbReference type="GO" id="GO:0005829">
    <property type="term" value="C:cytosol"/>
    <property type="evidence" value="ECO:0007669"/>
    <property type="project" value="TreeGrafter"/>
</dbReference>
<dbReference type="PANTHER" id="PTHR30153">
    <property type="entry name" value="REPLICATIVE DNA HELICASE DNAB"/>
    <property type="match status" value="1"/>
</dbReference>
<organism evidence="3 4">
    <name type="scientific">Anaerotruncus massiliensis</name>
    <name type="common">ex Liu et al. 2021</name>
    <dbReference type="NCBI Taxonomy" id="2321404"/>
    <lineage>
        <taxon>Bacteria</taxon>
        <taxon>Bacillati</taxon>
        <taxon>Bacillota</taxon>
        <taxon>Clostridia</taxon>
        <taxon>Eubacteriales</taxon>
        <taxon>Oscillospiraceae</taxon>
        <taxon>Anaerotruncus</taxon>
    </lineage>
</organism>
<accession>A0A498CXA9</accession>
<keyword evidence="4" id="KW-1185">Reference proteome</keyword>
<dbReference type="Gene3D" id="3.40.50.300">
    <property type="entry name" value="P-loop containing nucleotide triphosphate hydrolases"/>
    <property type="match status" value="1"/>
</dbReference>
<dbReference type="Gene3D" id="3.90.580.10">
    <property type="entry name" value="Zinc finger, CHC2-type domain"/>
    <property type="match status" value="1"/>
</dbReference>
<gene>
    <name evidence="3" type="ORF">D4A47_12810</name>
</gene>
<protein>
    <recommendedName>
        <fullName evidence="2">SF4 helicase domain-containing protein</fullName>
    </recommendedName>
</protein>
<dbReference type="InterPro" id="IPR007694">
    <property type="entry name" value="DNA_helicase_DnaB-like_C"/>
</dbReference>
<dbReference type="GO" id="GO:0003899">
    <property type="term" value="F:DNA-directed RNA polymerase activity"/>
    <property type="evidence" value="ECO:0007669"/>
    <property type="project" value="InterPro"/>
</dbReference>
<dbReference type="GO" id="GO:0003677">
    <property type="term" value="F:DNA binding"/>
    <property type="evidence" value="ECO:0007669"/>
    <property type="project" value="InterPro"/>
</dbReference>
<evidence type="ECO:0000313" key="3">
    <source>
        <dbReference type="EMBL" id="RLL07989.1"/>
    </source>
</evidence>
<evidence type="ECO:0000259" key="2">
    <source>
        <dbReference type="PROSITE" id="PS51199"/>
    </source>
</evidence>